<dbReference type="WBParaSite" id="HCON_00184550-00001">
    <property type="protein sequence ID" value="HCON_00184550-00001"/>
    <property type="gene ID" value="HCON_00184550"/>
</dbReference>
<feature type="region of interest" description="Disordered" evidence="9">
    <location>
        <begin position="490"/>
        <end position="560"/>
    </location>
</feature>
<comment type="similarity">
    <text evidence="2">Belongs to the ING family.</text>
</comment>
<feature type="binding site" evidence="7">
    <location>
        <position position="573"/>
    </location>
    <ligand>
        <name>Zn(2+)</name>
        <dbReference type="ChEBI" id="CHEBI:29105"/>
        <label>1</label>
    </ligand>
</feature>
<dbReference type="OrthoDB" id="5411773at2759"/>
<organism evidence="11 12">
    <name type="scientific">Haemonchus contortus</name>
    <name type="common">Barber pole worm</name>
    <dbReference type="NCBI Taxonomy" id="6289"/>
    <lineage>
        <taxon>Eukaryota</taxon>
        <taxon>Metazoa</taxon>
        <taxon>Ecdysozoa</taxon>
        <taxon>Nematoda</taxon>
        <taxon>Chromadorea</taxon>
        <taxon>Rhabditida</taxon>
        <taxon>Rhabditina</taxon>
        <taxon>Rhabditomorpha</taxon>
        <taxon>Strongyloidea</taxon>
        <taxon>Trichostrongylidae</taxon>
        <taxon>Haemonchus</taxon>
    </lineage>
</organism>
<evidence type="ECO:0000256" key="9">
    <source>
        <dbReference type="SAM" id="MobiDB-lite"/>
    </source>
</evidence>
<dbReference type="OMA" id="MVACSAK"/>
<feature type="compositionally biased region" description="Basic residues" evidence="9">
    <location>
        <begin position="534"/>
        <end position="544"/>
    </location>
</feature>
<keyword evidence="3 7" id="KW-0479">Metal-binding</keyword>
<protein>
    <submittedName>
        <fullName evidence="12">PHD-type domain-containing protein</fullName>
    </submittedName>
</protein>
<keyword evidence="11" id="KW-1185">Reference proteome</keyword>
<evidence type="ECO:0000256" key="3">
    <source>
        <dbReference type="ARBA" id="ARBA00022723"/>
    </source>
</evidence>
<evidence type="ECO:0000256" key="2">
    <source>
        <dbReference type="ARBA" id="ARBA00010210"/>
    </source>
</evidence>
<dbReference type="PANTHER" id="PTHR10333">
    <property type="entry name" value="INHIBITOR OF GROWTH PROTEIN"/>
    <property type="match status" value="1"/>
</dbReference>
<feature type="binding site" evidence="7">
    <location>
        <position position="586"/>
    </location>
    <ligand>
        <name>Zn(2+)</name>
        <dbReference type="ChEBI" id="CHEBI:29105"/>
        <label>2</label>
    </ligand>
</feature>
<dbReference type="AlphaFoldDB" id="A0A7I4Z6W8"/>
<evidence type="ECO:0000313" key="11">
    <source>
        <dbReference type="Proteomes" id="UP000025227"/>
    </source>
</evidence>
<dbReference type="InterPro" id="IPR001965">
    <property type="entry name" value="Znf_PHD"/>
</dbReference>
<dbReference type="InterPro" id="IPR019787">
    <property type="entry name" value="Znf_PHD-finger"/>
</dbReference>
<evidence type="ECO:0000256" key="4">
    <source>
        <dbReference type="ARBA" id="ARBA00022771"/>
    </source>
</evidence>
<feature type="binding site" evidence="7">
    <location>
        <position position="600"/>
    </location>
    <ligand>
        <name>Zn(2+)</name>
        <dbReference type="ChEBI" id="CHEBI:29105"/>
        <label>1</label>
    </ligand>
</feature>
<dbReference type="InterPro" id="IPR028651">
    <property type="entry name" value="ING_fam"/>
</dbReference>
<reference evidence="12" key="1">
    <citation type="submission" date="2020-12" db="UniProtKB">
        <authorList>
            <consortium name="WormBaseParasite"/>
        </authorList>
    </citation>
    <scope>IDENTIFICATION</scope>
    <source>
        <strain evidence="12">MHco3</strain>
    </source>
</reference>
<dbReference type="SUPFAM" id="SSF57903">
    <property type="entry name" value="FYVE/PHD zinc finger"/>
    <property type="match status" value="1"/>
</dbReference>
<evidence type="ECO:0000256" key="1">
    <source>
        <dbReference type="ARBA" id="ARBA00004123"/>
    </source>
</evidence>
<dbReference type="SMART" id="SM00249">
    <property type="entry name" value="PHD"/>
    <property type="match status" value="1"/>
</dbReference>
<feature type="binding site" evidence="7">
    <location>
        <position position="575"/>
    </location>
    <ligand>
        <name>Zn(2+)</name>
        <dbReference type="ChEBI" id="CHEBI:29105"/>
        <label>1</label>
    </ligand>
</feature>
<keyword evidence="5 7" id="KW-0862">Zinc</keyword>
<evidence type="ECO:0000256" key="8">
    <source>
        <dbReference type="PROSITE-ProRule" id="PRU00146"/>
    </source>
</evidence>
<feature type="domain" description="PHD-type" evidence="10">
    <location>
        <begin position="570"/>
        <end position="620"/>
    </location>
</feature>
<feature type="region of interest" description="Disordered" evidence="9">
    <location>
        <begin position="356"/>
        <end position="382"/>
    </location>
</feature>
<name>A0A7I4Z6W8_HAECO</name>
<comment type="subcellular location">
    <subcellularLocation>
        <location evidence="1">Nucleus</location>
    </subcellularLocation>
</comment>
<evidence type="ECO:0000256" key="6">
    <source>
        <dbReference type="ARBA" id="ARBA00023242"/>
    </source>
</evidence>
<feature type="binding site" evidence="7">
    <location>
        <position position="614"/>
    </location>
    <ligand>
        <name>Zn(2+)</name>
        <dbReference type="ChEBI" id="CHEBI:29105"/>
        <label>2</label>
    </ligand>
</feature>
<proteinExistence type="inferred from homology"/>
<dbReference type="InterPro" id="IPR013083">
    <property type="entry name" value="Znf_RING/FYVE/PHD"/>
</dbReference>
<dbReference type="Proteomes" id="UP000025227">
    <property type="component" value="Unplaced"/>
</dbReference>
<dbReference type="InterPro" id="IPR019786">
    <property type="entry name" value="Zinc_finger_PHD-type_CS"/>
</dbReference>
<dbReference type="GO" id="GO:0008270">
    <property type="term" value="F:zinc ion binding"/>
    <property type="evidence" value="ECO:0007669"/>
    <property type="project" value="UniProtKB-KW"/>
</dbReference>
<evidence type="ECO:0000256" key="5">
    <source>
        <dbReference type="ARBA" id="ARBA00022833"/>
    </source>
</evidence>
<feature type="compositionally biased region" description="Low complexity" evidence="9">
    <location>
        <begin position="373"/>
        <end position="382"/>
    </location>
</feature>
<feature type="binding site" evidence="7">
    <location>
        <position position="591"/>
    </location>
    <ligand>
        <name>Zn(2+)</name>
        <dbReference type="ChEBI" id="CHEBI:29105"/>
        <label>2</label>
    </ligand>
</feature>
<feature type="binding site" evidence="7">
    <location>
        <position position="597"/>
    </location>
    <ligand>
        <name>Zn(2+)</name>
        <dbReference type="ChEBI" id="CHEBI:29105"/>
        <label>1</label>
    </ligand>
</feature>
<keyword evidence="6" id="KW-0539">Nucleus</keyword>
<evidence type="ECO:0000313" key="12">
    <source>
        <dbReference type="WBParaSite" id="HCON_00184550-00001"/>
    </source>
</evidence>
<dbReference type="GO" id="GO:0005634">
    <property type="term" value="C:nucleus"/>
    <property type="evidence" value="ECO:0007669"/>
    <property type="project" value="UniProtKB-SubCell"/>
</dbReference>
<dbReference type="PROSITE" id="PS01359">
    <property type="entry name" value="ZF_PHD_1"/>
    <property type="match status" value="1"/>
</dbReference>
<dbReference type="InterPro" id="IPR011011">
    <property type="entry name" value="Znf_FYVE_PHD"/>
</dbReference>
<dbReference type="PROSITE" id="PS50016">
    <property type="entry name" value="ZF_PHD_2"/>
    <property type="match status" value="1"/>
</dbReference>
<feature type="binding site" evidence="7">
    <location>
        <position position="617"/>
    </location>
    <ligand>
        <name>Zn(2+)</name>
        <dbReference type="ChEBI" id="CHEBI:29105"/>
        <label>2</label>
    </ligand>
</feature>
<feature type="compositionally biased region" description="Basic and acidic residues" evidence="9">
    <location>
        <begin position="491"/>
        <end position="533"/>
    </location>
</feature>
<keyword evidence="4 8" id="KW-0863">Zinc-finger</keyword>
<accession>A0A7I4Z6W8</accession>
<evidence type="ECO:0000259" key="10">
    <source>
        <dbReference type="PROSITE" id="PS50016"/>
    </source>
</evidence>
<evidence type="ECO:0000256" key="7">
    <source>
        <dbReference type="PIRSR" id="PIRSR628651-51"/>
    </source>
</evidence>
<sequence>FRVISDLSKKSLMDSKAEANENAGELPDPKTCAGDEVNRLDVKNYGNELGSDHSLETVTVNETNASGNEVVIEGHEQGDQDLGVSELEKKSVSLALVPVSAPIFAANDPLYFRPPNIFNDVKIDYAVKWQEPTSSALQLVFNKGRHGPRRNLAAEFMKYRPAGFNGNEQNQANDSVFCRSAESGLANVPAANQDNWRNLRVGAGLKSMPALTYPPLAGGLPYSLAGEGSKPASRLSATPDDGNLQVAVRMPSFLPSAEAGLVGNSYGATSWFDTPGLDSNFNITAVETTNLLEAQLQENADCASDGAADEFSPLPGSSLTPLTNVPLKAPQLACADIVDPKMESVEHLMETQHNTAFSNISNRKRAPSPFAGSSDTTTSSSVVTISSDSLAPDECPPKGDFGPSQTSFEIHQVAPYPLCQRDLAPTLNSSNVMTSTVTEGPMMETLSTDKGIAVKKKCLEDDLRWSYRFPTGVASRTRNAEKRRMQIMMDKTGRAPTRDVREPPVKDCREDDQMGSKKKEKSESYWKRNEMKTTKKGNRRRRARNGSYQRNAKRSSEDRVTIYREGKDKKLYCVCRKVAYGNMVACSAKGCERKWFHYGCVGFVADPPPGEWFCNFCKVNEEWGDFSNEEHTPKAK</sequence>
<dbReference type="Gene3D" id="3.30.40.10">
    <property type="entry name" value="Zinc/RING finger domain, C3HC4 (zinc finger)"/>
    <property type="match status" value="1"/>
</dbReference>